<sequence length="474" mass="51456">MRSGFFIFVTLIIRSPLKYASLCSLCESRNILALAIPILVAELSKAAMGFVDTLMAARYSAEDLAAVALGSGIWLPVLISLSSVLMAVTPMVANHAGNHQLRRTRLIFHQGVLIALCVSVLAWLILRNMAPVLEMMQVSGSLKTKTLGYLEALSWGVPGIMLYQACRSYSEGLGKTKPLMKIGLFALLCNIPLNYVLIYGKFGFPELGGVGCGWATTIVMWIMALSGAAYLRYSRHFRQLNLIIWPRFKASFFVNILKIGVPIGFTMLIEVSMFSVIALLIARLGEQVIAAHQITLSFTGMIFMIPLSIAMALTIRVGQNIGRKDYHGARATATSGYMIVIVTSITTCTLIALLSVPIARLYTPDHDIVALASSLLLIAAVFQIPDAIQVASAGLLRGHKDTAYPLLIVFTAYWVVGLPLGYTLGLTDLITPASGPRGFWLGMIAGLTVGAILLLLRYRHIIKQQCHISAASSH</sequence>
<dbReference type="PANTHER" id="PTHR43298">
    <property type="entry name" value="MULTIDRUG RESISTANCE PROTEIN NORM-RELATED"/>
    <property type="match status" value="1"/>
</dbReference>
<evidence type="ECO:0000256" key="10">
    <source>
        <dbReference type="SAM" id="Phobius"/>
    </source>
</evidence>
<dbReference type="CDD" id="cd13131">
    <property type="entry name" value="MATE_NorM_like"/>
    <property type="match status" value="1"/>
</dbReference>
<evidence type="ECO:0000256" key="5">
    <source>
        <dbReference type="ARBA" id="ARBA00022692"/>
    </source>
</evidence>
<dbReference type="OrthoDB" id="9780160at2"/>
<dbReference type="InterPro" id="IPR048279">
    <property type="entry name" value="MdtK-like"/>
</dbReference>
<dbReference type="GO" id="GO:0042910">
    <property type="term" value="F:xenobiotic transmembrane transporter activity"/>
    <property type="evidence" value="ECO:0007669"/>
    <property type="project" value="InterPro"/>
</dbReference>
<comment type="subcellular location">
    <subcellularLocation>
        <location evidence="1">Cell inner membrane</location>
        <topology evidence="1">Multi-pass membrane protein</topology>
    </subcellularLocation>
</comment>
<evidence type="ECO:0000256" key="4">
    <source>
        <dbReference type="ARBA" id="ARBA00022475"/>
    </source>
</evidence>
<keyword evidence="5 10" id="KW-0812">Transmembrane</keyword>
<feature type="transmembrane region" description="Helical" evidence="10">
    <location>
        <begin position="252"/>
        <end position="282"/>
    </location>
</feature>
<dbReference type="Pfam" id="PF01554">
    <property type="entry name" value="MatE"/>
    <property type="match status" value="2"/>
</dbReference>
<dbReference type="NCBIfam" id="TIGR00797">
    <property type="entry name" value="matE"/>
    <property type="match status" value="1"/>
</dbReference>
<evidence type="ECO:0000313" key="11">
    <source>
        <dbReference type="EMBL" id="RTE67656.1"/>
    </source>
</evidence>
<comment type="caution">
    <text evidence="11">The sequence shown here is derived from an EMBL/GenBank/DDBJ whole genome shotgun (WGS) entry which is preliminary data.</text>
</comment>
<keyword evidence="8 10" id="KW-0472">Membrane</keyword>
<gene>
    <name evidence="11" type="ORF">EH243_01540</name>
</gene>
<evidence type="ECO:0000313" key="12">
    <source>
        <dbReference type="Proteomes" id="UP000283087"/>
    </source>
</evidence>
<dbReference type="GO" id="GO:0015297">
    <property type="term" value="F:antiporter activity"/>
    <property type="evidence" value="ECO:0007669"/>
    <property type="project" value="UniProtKB-KW"/>
</dbReference>
<evidence type="ECO:0000256" key="8">
    <source>
        <dbReference type="ARBA" id="ARBA00023136"/>
    </source>
</evidence>
<feature type="transmembrane region" description="Helical" evidence="10">
    <location>
        <begin position="336"/>
        <end position="356"/>
    </location>
</feature>
<dbReference type="Proteomes" id="UP000283087">
    <property type="component" value="Unassembled WGS sequence"/>
</dbReference>
<protein>
    <recommendedName>
        <fullName evidence="9">Multidrug-efflux transporter</fullName>
    </recommendedName>
</protein>
<proteinExistence type="predicted"/>
<evidence type="ECO:0000256" key="7">
    <source>
        <dbReference type="ARBA" id="ARBA00023065"/>
    </source>
</evidence>
<accession>A0A430KW20</accession>
<organism evidence="11 12">
    <name type="scientific">Amphritea opalescens</name>
    <dbReference type="NCBI Taxonomy" id="2490544"/>
    <lineage>
        <taxon>Bacteria</taxon>
        <taxon>Pseudomonadati</taxon>
        <taxon>Pseudomonadota</taxon>
        <taxon>Gammaproteobacteria</taxon>
        <taxon>Oceanospirillales</taxon>
        <taxon>Oceanospirillaceae</taxon>
        <taxon>Amphritea</taxon>
    </lineage>
</organism>
<dbReference type="EMBL" id="RQXW01000001">
    <property type="protein sequence ID" value="RTE67656.1"/>
    <property type="molecule type" value="Genomic_DNA"/>
</dbReference>
<feature type="transmembrane region" description="Helical" evidence="10">
    <location>
        <begin position="73"/>
        <end position="94"/>
    </location>
</feature>
<evidence type="ECO:0000256" key="1">
    <source>
        <dbReference type="ARBA" id="ARBA00004429"/>
    </source>
</evidence>
<evidence type="ECO:0000256" key="3">
    <source>
        <dbReference type="ARBA" id="ARBA00022449"/>
    </source>
</evidence>
<feature type="transmembrane region" description="Helical" evidence="10">
    <location>
        <begin position="403"/>
        <end position="426"/>
    </location>
</feature>
<evidence type="ECO:0000256" key="2">
    <source>
        <dbReference type="ARBA" id="ARBA00022448"/>
    </source>
</evidence>
<keyword evidence="7" id="KW-0406">Ion transport</keyword>
<evidence type="ECO:0000256" key="9">
    <source>
        <dbReference type="ARBA" id="ARBA00031636"/>
    </source>
</evidence>
<dbReference type="PANTHER" id="PTHR43298:SF2">
    <property type="entry name" value="FMN_FAD EXPORTER YEEO-RELATED"/>
    <property type="match status" value="1"/>
</dbReference>
<dbReference type="GO" id="GO:0006811">
    <property type="term" value="P:monoatomic ion transport"/>
    <property type="evidence" value="ECO:0007669"/>
    <property type="project" value="UniProtKB-KW"/>
</dbReference>
<feature type="transmembrane region" description="Helical" evidence="10">
    <location>
        <begin position="106"/>
        <end position="126"/>
    </location>
</feature>
<feature type="transmembrane region" description="Helical" evidence="10">
    <location>
        <begin position="208"/>
        <end position="231"/>
    </location>
</feature>
<reference evidence="11 12" key="1">
    <citation type="submission" date="2018-11" db="EMBL/GenBank/DDBJ databases">
        <title>The draft genome sequence of Amphritea opalescens ANRC-JH13T.</title>
        <authorList>
            <person name="Fang Z."/>
            <person name="Zhang Y."/>
            <person name="Han X."/>
        </authorList>
    </citation>
    <scope>NUCLEOTIDE SEQUENCE [LARGE SCALE GENOMIC DNA]</scope>
    <source>
        <strain evidence="11 12">ANRC-JH13</strain>
    </source>
</reference>
<feature type="transmembrane region" description="Helical" evidence="10">
    <location>
        <begin position="438"/>
        <end position="456"/>
    </location>
</feature>
<name>A0A430KW20_9GAMM</name>
<evidence type="ECO:0000256" key="6">
    <source>
        <dbReference type="ARBA" id="ARBA00022989"/>
    </source>
</evidence>
<dbReference type="PIRSF" id="PIRSF006603">
    <property type="entry name" value="DinF"/>
    <property type="match status" value="1"/>
</dbReference>
<feature type="transmembrane region" description="Helical" evidence="10">
    <location>
        <begin position="294"/>
        <end position="315"/>
    </location>
</feature>
<keyword evidence="3" id="KW-0050">Antiport</keyword>
<keyword evidence="2" id="KW-0813">Transport</keyword>
<keyword evidence="6 10" id="KW-1133">Transmembrane helix</keyword>
<feature type="transmembrane region" description="Helical" evidence="10">
    <location>
        <begin position="368"/>
        <end position="391"/>
    </location>
</feature>
<dbReference type="AlphaFoldDB" id="A0A430KW20"/>
<dbReference type="InterPro" id="IPR002528">
    <property type="entry name" value="MATE_fam"/>
</dbReference>
<dbReference type="InterPro" id="IPR050222">
    <property type="entry name" value="MATE_MdtK"/>
</dbReference>
<keyword evidence="12" id="KW-1185">Reference proteome</keyword>
<keyword evidence="4" id="KW-1003">Cell membrane</keyword>
<feature type="transmembrane region" description="Helical" evidence="10">
    <location>
        <begin position="184"/>
        <end position="202"/>
    </location>
</feature>
<dbReference type="GO" id="GO:0005886">
    <property type="term" value="C:plasma membrane"/>
    <property type="evidence" value="ECO:0007669"/>
    <property type="project" value="UniProtKB-SubCell"/>
</dbReference>